<dbReference type="SUPFAM" id="SSF53474">
    <property type="entry name" value="alpha/beta-Hydrolases"/>
    <property type="match status" value="1"/>
</dbReference>
<dbReference type="AlphaFoldDB" id="A0A0G3GPA0"/>
<keyword evidence="2" id="KW-0378">Hydrolase</keyword>
<name>A0A0G3GPA0_9CORY</name>
<feature type="domain" description="BAAT/Acyl-CoA thioester hydrolase C-terminal" evidence="1">
    <location>
        <begin position="22"/>
        <end position="80"/>
    </location>
</feature>
<dbReference type="InterPro" id="IPR014940">
    <property type="entry name" value="BAAT_C"/>
</dbReference>
<dbReference type="Pfam" id="PF08840">
    <property type="entry name" value="BAAT_C"/>
    <property type="match status" value="1"/>
</dbReference>
<organism evidence="2 3">
    <name type="scientific">Corynebacterium epidermidicanis</name>
    <dbReference type="NCBI Taxonomy" id="1050174"/>
    <lineage>
        <taxon>Bacteria</taxon>
        <taxon>Bacillati</taxon>
        <taxon>Actinomycetota</taxon>
        <taxon>Actinomycetes</taxon>
        <taxon>Mycobacteriales</taxon>
        <taxon>Corynebacteriaceae</taxon>
        <taxon>Corynebacterium</taxon>
    </lineage>
</organism>
<evidence type="ECO:0000313" key="3">
    <source>
        <dbReference type="Proteomes" id="UP000035368"/>
    </source>
</evidence>
<protein>
    <submittedName>
        <fullName evidence="2">Acyl-CoA thioester hydrolase family protein</fullName>
    </submittedName>
</protein>
<evidence type="ECO:0000313" key="2">
    <source>
        <dbReference type="EMBL" id="AKK02395.1"/>
    </source>
</evidence>
<dbReference type="InterPro" id="IPR029058">
    <property type="entry name" value="AB_hydrolase_fold"/>
</dbReference>
<dbReference type="STRING" id="1050174.CEPID_02575"/>
<dbReference type="PATRIC" id="fig|1050174.4.peg.523"/>
<dbReference type="GO" id="GO:0016787">
    <property type="term" value="F:hydrolase activity"/>
    <property type="evidence" value="ECO:0007669"/>
    <property type="project" value="UniProtKB-KW"/>
</dbReference>
<keyword evidence="3" id="KW-1185">Reference proteome</keyword>
<proteinExistence type="predicted"/>
<dbReference type="Proteomes" id="UP000035368">
    <property type="component" value="Chromosome"/>
</dbReference>
<dbReference type="Gene3D" id="3.40.50.1820">
    <property type="entry name" value="alpha/beta hydrolase"/>
    <property type="match status" value="1"/>
</dbReference>
<evidence type="ECO:0000259" key="1">
    <source>
        <dbReference type="Pfam" id="PF08840"/>
    </source>
</evidence>
<sequence length="124" mass="14069">MFFDMMLSLPMRYREVYESRAQRAQNTDEARIPIENFQGQGLVFAGDQDAMWQGDVAARGIAKRNPRLEAHVYPDAGHLFSDDITSMGRSWEKTFGGTVEGNRAAKQDSDRILLEKLAAWHPAH</sequence>
<reference evidence="2 3" key="1">
    <citation type="submission" date="2015-05" db="EMBL/GenBank/DDBJ databases">
        <title>Complete genome sequence of Corynebacterium epidermidicanis DSM 45586, isolated from the skin of a dog suffering from pruritus.</title>
        <authorList>
            <person name="Ruckert C."/>
            <person name="Albersmeier A."/>
            <person name="Winkler A."/>
            <person name="Tauch A."/>
        </authorList>
    </citation>
    <scope>NUCLEOTIDE SEQUENCE [LARGE SCALE GENOMIC DNA]</scope>
    <source>
        <strain evidence="2 3">DSM 45586</strain>
    </source>
</reference>
<gene>
    <name evidence="2" type="ORF">CEPID_02575</name>
</gene>
<dbReference type="KEGG" id="cei:CEPID_02575"/>
<dbReference type="EMBL" id="CP011541">
    <property type="protein sequence ID" value="AKK02395.1"/>
    <property type="molecule type" value="Genomic_DNA"/>
</dbReference>
<accession>A0A0G3GPA0</accession>